<dbReference type="Proteomes" id="UP001551482">
    <property type="component" value="Unassembled WGS sequence"/>
</dbReference>
<evidence type="ECO:0000259" key="1">
    <source>
        <dbReference type="Pfam" id="PF04149"/>
    </source>
</evidence>
<dbReference type="RefSeq" id="WP_358359295.1">
    <property type="nucleotide sequence ID" value="NZ_JBEZFP010000088.1"/>
</dbReference>
<reference evidence="2 3" key="1">
    <citation type="submission" date="2024-06" db="EMBL/GenBank/DDBJ databases">
        <title>The Natural Products Discovery Center: Release of the First 8490 Sequenced Strains for Exploring Actinobacteria Biosynthetic Diversity.</title>
        <authorList>
            <person name="Kalkreuter E."/>
            <person name="Kautsar S.A."/>
            <person name="Yang D."/>
            <person name="Bader C.D."/>
            <person name="Teijaro C.N."/>
            <person name="Fluegel L."/>
            <person name="Davis C.M."/>
            <person name="Simpson J.R."/>
            <person name="Lauterbach L."/>
            <person name="Steele A.D."/>
            <person name="Gui C."/>
            <person name="Meng S."/>
            <person name="Li G."/>
            <person name="Viehrig K."/>
            <person name="Ye F."/>
            <person name="Su P."/>
            <person name="Kiefer A.F."/>
            <person name="Nichols A."/>
            <person name="Cepeda A.J."/>
            <person name="Yan W."/>
            <person name="Fan B."/>
            <person name="Jiang Y."/>
            <person name="Adhikari A."/>
            <person name="Zheng C.-J."/>
            <person name="Schuster L."/>
            <person name="Cowan T.M."/>
            <person name="Smanski M.J."/>
            <person name="Chevrette M.G."/>
            <person name="De Carvalho L.P.S."/>
            <person name="Shen B."/>
        </authorList>
    </citation>
    <scope>NUCLEOTIDE SEQUENCE [LARGE SCALE GENOMIC DNA]</scope>
    <source>
        <strain evidence="2 3">NPDC048946</strain>
    </source>
</reference>
<keyword evidence="3" id="KW-1185">Reference proteome</keyword>
<comment type="caution">
    <text evidence="2">The sequence shown here is derived from an EMBL/GenBank/DDBJ whole genome shotgun (WGS) entry which is preliminary data.</text>
</comment>
<proteinExistence type="predicted"/>
<gene>
    <name evidence="2" type="ORF">AB0C36_28400</name>
</gene>
<evidence type="ECO:0000313" key="2">
    <source>
        <dbReference type="EMBL" id="MEU8137421.1"/>
    </source>
</evidence>
<feature type="domain" description="DUF397" evidence="1">
    <location>
        <begin position="27"/>
        <end position="78"/>
    </location>
</feature>
<dbReference type="Pfam" id="PF04149">
    <property type="entry name" value="DUF397"/>
    <property type="match status" value="1"/>
</dbReference>
<evidence type="ECO:0000313" key="3">
    <source>
        <dbReference type="Proteomes" id="UP001551482"/>
    </source>
</evidence>
<protein>
    <submittedName>
        <fullName evidence="2">DUF397 domain-containing protein</fullName>
    </submittedName>
</protein>
<dbReference type="EMBL" id="JBEZFP010000088">
    <property type="protein sequence ID" value="MEU8137421.1"/>
    <property type="molecule type" value="Genomic_DNA"/>
</dbReference>
<dbReference type="InterPro" id="IPR007278">
    <property type="entry name" value="DUF397"/>
</dbReference>
<sequence length="84" mass="8789">MSNAQHDPSPRRLVATEAVAAAHAGLSWHRSTFSGGANNCVEAAGTNEFIRVRDSKSVPGPILPVASAAWCEFLGRVRCEGLAG</sequence>
<organism evidence="2 3">
    <name type="scientific">Streptodolium elevatio</name>
    <dbReference type="NCBI Taxonomy" id="3157996"/>
    <lineage>
        <taxon>Bacteria</taxon>
        <taxon>Bacillati</taxon>
        <taxon>Actinomycetota</taxon>
        <taxon>Actinomycetes</taxon>
        <taxon>Kitasatosporales</taxon>
        <taxon>Streptomycetaceae</taxon>
        <taxon>Streptodolium</taxon>
    </lineage>
</organism>
<name>A0ABV3DNZ5_9ACTN</name>
<accession>A0ABV3DNZ5</accession>